<protein>
    <submittedName>
        <fullName evidence="9">SusC/RagA family TonB-linked outer membrane protein</fullName>
    </submittedName>
</protein>
<keyword evidence="10" id="KW-1185">Reference proteome</keyword>
<evidence type="ECO:0000256" key="3">
    <source>
        <dbReference type="ARBA" id="ARBA00022452"/>
    </source>
</evidence>
<proteinExistence type="inferred from homology"/>
<name>A0A2S1R0Y1_9FLAO</name>
<evidence type="ECO:0000259" key="8">
    <source>
        <dbReference type="Pfam" id="PF07715"/>
    </source>
</evidence>
<keyword evidence="3 7" id="KW-1134">Transmembrane beta strand</keyword>
<dbReference type="Gene3D" id="2.40.170.20">
    <property type="entry name" value="TonB-dependent receptor, beta-barrel domain"/>
    <property type="match status" value="1"/>
</dbReference>
<dbReference type="AlphaFoldDB" id="A0A2S1R0Y1"/>
<sequence>MKIISLNRGYFAFILGLLLWCSHMHANYLRPNTDDFYQSTITGTVTDDQGPMAGVNIIVKGTNRGTITDEKGQYSISAEMGEVLIFSFMGFTTQEIPITSSAIDVTMSEDSRQLEEVVINAGYYKVKDKERTGSIAKITAKDIEKQPVTNMLATMQGRMAGVDIVQSSGIGGSGFEIKIRGQNSLRADGNAPLYIIDGVPYSSEALSVGYTNTVMSLPSSPLNNINPGDIESIEVLKDADATAIYGSRGANGVVLITTKKGKAGKARFTLNINKGAGKVTRFMDLMNTEQYLAMREEAYANDGITAFPANAYDVNGTWDRTRHTDWQRELTGGTAQFTKVNAAVSGGSDLTQFMVSGNYAKETTVFPGDFAYQKGNVRMNLNHESADKRFRTNFSAGYTHQDNDQPSRDYTVESRTLAPNAPALFDEEGNLNWENGTFSNPLRHLKGKSLAKTYDLVANALFGYQLLENLELRSNFGFTDLRHEESSTLPSTIYNPEWGLGPEFSSISIGNAARQSWIAEPQLHYKAEFGKARIDALAGATFQSQTGRQLVQRANGFTSNNLIYNLAAATTVVTDIDETAVYKYQAFFGRANVIWNERYIVNLTARRDGSSRFGPGKQFANFGAVGAAWLFGSEKPFENSIVSFGKLRGSYGIAGNDQIGNYQYLDTYTTTGENYQGIIGLEPTRLFNPDFAWESNRKLEAALEMGFLKDRIFLTIAAFENRSSNQLVGVPLPGTAGFSSIQANLDATVDNKGFELTLRTANVQQKDFSWTTNVNLTVARNKLVSFPGLEASTYSSQFVLGEPLNIRKVYRYLGVDAQTGIYRFEDKNGDGLINSSDRTHVADLNPKFYGGFQNQLRYKNWNLDFLFQFVKQQKYNTASLGIPGMMGNQSADLLDHWQGEGDTAAYQQFTTGTTAAVTQGYVNFLSSDGVITDGSFIRLKNISLSYDVPKHWIGQMGCKVVFEGQNLLTITHYKGADPEFTGSNSLPPLRILTAGLQLTF</sequence>
<dbReference type="InterPro" id="IPR037066">
    <property type="entry name" value="Plug_dom_sf"/>
</dbReference>
<dbReference type="InterPro" id="IPR008969">
    <property type="entry name" value="CarboxyPept-like_regulatory"/>
</dbReference>
<dbReference type="InterPro" id="IPR036942">
    <property type="entry name" value="Beta-barrel_TonB_sf"/>
</dbReference>
<dbReference type="Proteomes" id="UP000244929">
    <property type="component" value="Chromosome"/>
</dbReference>
<dbReference type="Gene3D" id="2.170.130.10">
    <property type="entry name" value="TonB-dependent receptor, plug domain"/>
    <property type="match status" value="1"/>
</dbReference>
<gene>
    <name evidence="9" type="ORF">HYN59_14775</name>
</gene>
<dbReference type="PROSITE" id="PS52016">
    <property type="entry name" value="TONB_DEPENDENT_REC_3"/>
    <property type="match status" value="1"/>
</dbReference>
<dbReference type="Pfam" id="PF13715">
    <property type="entry name" value="CarbopepD_reg_2"/>
    <property type="match status" value="1"/>
</dbReference>
<evidence type="ECO:0000256" key="4">
    <source>
        <dbReference type="ARBA" id="ARBA00022692"/>
    </source>
</evidence>
<dbReference type="OrthoDB" id="9768177at2"/>
<comment type="subcellular location">
    <subcellularLocation>
        <location evidence="1 7">Cell outer membrane</location>
        <topology evidence="1 7">Multi-pass membrane protein</topology>
    </subcellularLocation>
</comment>
<dbReference type="NCBIfam" id="TIGR04057">
    <property type="entry name" value="SusC_RagA_signa"/>
    <property type="match status" value="1"/>
</dbReference>
<evidence type="ECO:0000256" key="5">
    <source>
        <dbReference type="ARBA" id="ARBA00023136"/>
    </source>
</evidence>
<dbReference type="InterPro" id="IPR023996">
    <property type="entry name" value="TonB-dep_OMP_SusC/RagA"/>
</dbReference>
<dbReference type="NCBIfam" id="TIGR04056">
    <property type="entry name" value="OMP_RagA_SusC"/>
    <property type="match status" value="1"/>
</dbReference>
<dbReference type="EMBL" id="CP029186">
    <property type="protein sequence ID" value="AWH86294.1"/>
    <property type="molecule type" value="Genomic_DNA"/>
</dbReference>
<dbReference type="SUPFAM" id="SSF49464">
    <property type="entry name" value="Carboxypeptidase regulatory domain-like"/>
    <property type="match status" value="1"/>
</dbReference>
<evidence type="ECO:0000256" key="6">
    <source>
        <dbReference type="ARBA" id="ARBA00023237"/>
    </source>
</evidence>
<keyword evidence="5 7" id="KW-0472">Membrane</keyword>
<dbReference type="RefSeq" id="WP_108779017.1">
    <property type="nucleotide sequence ID" value="NZ_CP029186.1"/>
</dbReference>
<keyword evidence="4 7" id="KW-0812">Transmembrane</keyword>
<dbReference type="GO" id="GO:0009279">
    <property type="term" value="C:cell outer membrane"/>
    <property type="evidence" value="ECO:0007669"/>
    <property type="project" value="UniProtKB-SubCell"/>
</dbReference>
<dbReference type="KEGG" id="falb:HYN59_14775"/>
<keyword evidence="2 7" id="KW-0813">Transport</keyword>
<dbReference type="InterPro" id="IPR023997">
    <property type="entry name" value="TonB-dep_OMP_SusC/RagA_CS"/>
</dbReference>
<accession>A0A2S1R0Y1</accession>
<evidence type="ECO:0000256" key="2">
    <source>
        <dbReference type="ARBA" id="ARBA00022448"/>
    </source>
</evidence>
<evidence type="ECO:0000256" key="1">
    <source>
        <dbReference type="ARBA" id="ARBA00004571"/>
    </source>
</evidence>
<keyword evidence="6 7" id="KW-0998">Cell outer membrane</keyword>
<dbReference type="Gene3D" id="2.60.40.1120">
    <property type="entry name" value="Carboxypeptidase-like, regulatory domain"/>
    <property type="match status" value="1"/>
</dbReference>
<feature type="domain" description="TonB-dependent receptor plug" evidence="8">
    <location>
        <begin position="129"/>
        <end position="253"/>
    </location>
</feature>
<comment type="similarity">
    <text evidence="7">Belongs to the TonB-dependent receptor family.</text>
</comment>
<dbReference type="SUPFAM" id="SSF56935">
    <property type="entry name" value="Porins"/>
    <property type="match status" value="1"/>
</dbReference>
<evidence type="ECO:0000313" key="9">
    <source>
        <dbReference type="EMBL" id="AWH86294.1"/>
    </source>
</evidence>
<evidence type="ECO:0000256" key="7">
    <source>
        <dbReference type="PROSITE-ProRule" id="PRU01360"/>
    </source>
</evidence>
<dbReference type="InterPro" id="IPR039426">
    <property type="entry name" value="TonB-dep_rcpt-like"/>
</dbReference>
<evidence type="ECO:0000313" key="10">
    <source>
        <dbReference type="Proteomes" id="UP000244929"/>
    </source>
</evidence>
<organism evidence="9 10">
    <name type="scientific">Flavobacterium album</name>
    <dbReference type="NCBI Taxonomy" id="2175091"/>
    <lineage>
        <taxon>Bacteria</taxon>
        <taxon>Pseudomonadati</taxon>
        <taxon>Bacteroidota</taxon>
        <taxon>Flavobacteriia</taxon>
        <taxon>Flavobacteriales</taxon>
        <taxon>Flavobacteriaceae</taxon>
        <taxon>Flavobacterium</taxon>
    </lineage>
</organism>
<reference evidence="9 10" key="1">
    <citation type="submission" date="2018-04" db="EMBL/GenBank/DDBJ databases">
        <title>Genome sequencing of Flavobacterium sp. HYN0059.</title>
        <authorList>
            <person name="Yi H."/>
            <person name="Baek C."/>
        </authorList>
    </citation>
    <scope>NUCLEOTIDE SEQUENCE [LARGE SCALE GENOMIC DNA]</scope>
    <source>
        <strain evidence="9 10">HYN0059</strain>
    </source>
</reference>
<dbReference type="Pfam" id="PF07715">
    <property type="entry name" value="Plug"/>
    <property type="match status" value="1"/>
</dbReference>
<dbReference type="InterPro" id="IPR012910">
    <property type="entry name" value="Plug_dom"/>
</dbReference>